<dbReference type="AlphaFoldDB" id="A0A5C7ESP2"/>
<keyword evidence="8" id="KW-1185">Reference proteome</keyword>
<dbReference type="InParanoid" id="A0A5C7ESP2"/>
<dbReference type="OrthoDB" id="9789940at2"/>
<evidence type="ECO:0000313" key="8">
    <source>
        <dbReference type="Proteomes" id="UP000321201"/>
    </source>
</evidence>
<keyword evidence="3 6" id="KW-0812">Transmembrane</keyword>
<dbReference type="EMBL" id="VPFL01000020">
    <property type="protein sequence ID" value="TXF10867.1"/>
    <property type="molecule type" value="Genomic_DNA"/>
</dbReference>
<dbReference type="InterPro" id="IPR002994">
    <property type="entry name" value="Surf1/Shy1"/>
</dbReference>
<reference evidence="7 8" key="1">
    <citation type="submission" date="2019-08" db="EMBL/GenBank/DDBJ databases">
        <title>Pelomicrobium methylotrophicum gen. nov., sp. nov. a moderately thermophilic, facultatively anaerobic, lithoautotrophic and methylotrophic bacterium isolated from a terrestrial mud volcano.</title>
        <authorList>
            <person name="Slobodkina G.B."/>
            <person name="Merkel A.Y."/>
            <person name="Slobodkin A.I."/>
        </authorList>
    </citation>
    <scope>NUCLEOTIDE SEQUENCE [LARGE SCALE GENOMIC DNA]</scope>
    <source>
        <strain evidence="7 8">SM250</strain>
    </source>
</reference>
<protein>
    <recommendedName>
        <fullName evidence="6">SURF1-like protein</fullName>
    </recommendedName>
</protein>
<evidence type="ECO:0000256" key="5">
    <source>
        <dbReference type="ARBA" id="ARBA00023136"/>
    </source>
</evidence>
<keyword evidence="6" id="KW-1003">Cell membrane</keyword>
<dbReference type="Proteomes" id="UP000321201">
    <property type="component" value="Unassembled WGS sequence"/>
</dbReference>
<evidence type="ECO:0000256" key="3">
    <source>
        <dbReference type="ARBA" id="ARBA00022692"/>
    </source>
</evidence>
<dbReference type="InterPro" id="IPR045214">
    <property type="entry name" value="Surf1/Surf4"/>
</dbReference>
<evidence type="ECO:0000256" key="4">
    <source>
        <dbReference type="ARBA" id="ARBA00022989"/>
    </source>
</evidence>
<dbReference type="RefSeq" id="WP_147800634.1">
    <property type="nucleotide sequence ID" value="NZ_VPFL01000020.1"/>
</dbReference>
<evidence type="ECO:0000256" key="6">
    <source>
        <dbReference type="RuleBase" id="RU363076"/>
    </source>
</evidence>
<evidence type="ECO:0000256" key="1">
    <source>
        <dbReference type="ARBA" id="ARBA00004370"/>
    </source>
</evidence>
<feature type="transmembrane region" description="Helical" evidence="6">
    <location>
        <begin position="190"/>
        <end position="209"/>
    </location>
</feature>
<dbReference type="CDD" id="cd06662">
    <property type="entry name" value="SURF1"/>
    <property type="match status" value="1"/>
</dbReference>
<proteinExistence type="inferred from homology"/>
<comment type="caution">
    <text evidence="7">The sequence shown here is derived from an EMBL/GenBank/DDBJ whole genome shotgun (WGS) entry which is preliminary data.</text>
</comment>
<keyword evidence="5 6" id="KW-0472">Membrane</keyword>
<evidence type="ECO:0000313" key="7">
    <source>
        <dbReference type="EMBL" id="TXF10867.1"/>
    </source>
</evidence>
<dbReference type="GO" id="GO:0005886">
    <property type="term" value="C:plasma membrane"/>
    <property type="evidence" value="ECO:0007669"/>
    <property type="project" value="UniProtKB-SubCell"/>
</dbReference>
<name>A0A5C7ESP2_9PROT</name>
<accession>A0A5C7ESP2</accession>
<comment type="similarity">
    <text evidence="2 6">Belongs to the SURF1 family.</text>
</comment>
<dbReference type="Pfam" id="PF02104">
    <property type="entry name" value="SURF1"/>
    <property type="match status" value="1"/>
</dbReference>
<gene>
    <name evidence="7" type="ORF">FR698_13020</name>
</gene>
<dbReference type="PROSITE" id="PS50895">
    <property type="entry name" value="SURF1"/>
    <property type="match status" value="1"/>
</dbReference>
<keyword evidence="4 6" id="KW-1133">Transmembrane helix</keyword>
<sequence>MAVTLALGNWQLDRASQKEQLQSRLERLGREPPVQLSAAPVRAQDLELRRVQVRGQFAAEETIYIDNRVYQGRVGYYVVTPLRIENSDTYVLVNRGWVPGTGRRDVLPEVKTPSGPVVVTGIAVSGRERIMTLSANVMEGRVWQSLDIDRYREKVPFRLQPIVVQQTSASDDGLVRDWPRRDSGVERHKAYALQWFALSATLLVLYIVLNAKRKV</sequence>
<dbReference type="PANTHER" id="PTHR23427:SF2">
    <property type="entry name" value="SURFEIT LOCUS PROTEIN 1"/>
    <property type="match status" value="1"/>
</dbReference>
<dbReference type="PANTHER" id="PTHR23427">
    <property type="entry name" value="SURFEIT LOCUS PROTEIN"/>
    <property type="match status" value="1"/>
</dbReference>
<comment type="subcellular location">
    <subcellularLocation>
        <location evidence="6">Cell membrane</location>
        <topology evidence="6">Multi-pass membrane protein</topology>
    </subcellularLocation>
    <subcellularLocation>
        <location evidence="1">Membrane</location>
    </subcellularLocation>
</comment>
<organism evidence="7 8">
    <name type="scientific">Pelomicrobium methylotrophicum</name>
    <dbReference type="NCBI Taxonomy" id="2602750"/>
    <lineage>
        <taxon>Bacteria</taxon>
        <taxon>Pseudomonadati</taxon>
        <taxon>Pseudomonadota</taxon>
        <taxon>Hydrogenophilia</taxon>
        <taxon>Hydrogenophilia incertae sedis</taxon>
        <taxon>Pelomicrobium</taxon>
    </lineage>
</organism>
<comment type="caution">
    <text evidence="6">Lacks conserved residue(s) required for the propagation of feature annotation.</text>
</comment>
<evidence type="ECO:0000256" key="2">
    <source>
        <dbReference type="ARBA" id="ARBA00007165"/>
    </source>
</evidence>